<dbReference type="RefSeq" id="WP_012855914.1">
    <property type="nucleotide sequence ID" value="NC_013512.1"/>
</dbReference>
<evidence type="ECO:0000313" key="2">
    <source>
        <dbReference type="EMBL" id="ACZ11148.1"/>
    </source>
</evidence>
<dbReference type="HOGENOM" id="CLU_2083650_0_0_7"/>
<dbReference type="OrthoDB" id="5340257at2"/>
<gene>
    <name evidence="2" type="ordered locus">Sdel_0110</name>
</gene>
<accession>D1AZ10</accession>
<organism evidence="2 3">
    <name type="scientific">Sulfurospirillum deleyianum (strain ATCC 51133 / DSM 6946 / 5175)</name>
    <dbReference type="NCBI Taxonomy" id="525898"/>
    <lineage>
        <taxon>Bacteria</taxon>
        <taxon>Pseudomonadati</taxon>
        <taxon>Campylobacterota</taxon>
        <taxon>Epsilonproteobacteria</taxon>
        <taxon>Campylobacterales</taxon>
        <taxon>Sulfurospirillaceae</taxon>
        <taxon>Sulfurospirillum</taxon>
    </lineage>
</organism>
<evidence type="ECO:0000313" key="3">
    <source>
        <dbReference type="Proteomes" id="UP000002222"/>
    </source>
</evidence>
<feature type="chain" id="PRO_5003021175" evidence="1">
    <location>
        <begin position="24"/>
        <end position="124"/>
    </location>
</feature>
<feature type="signal peptide" evidence="1">
    <location>
        <begin position="1"/>
        <end position="23"/>
    </location>
</feature>
<name>D1AZ10_SULD5</name>
<dbReference type="AlphaFoldDB" id="D1AZ10"/>
<dbReference type="Proteomes" id="UP000002222">
    <property type="component" value="Chromosome"/>
</dbReference>
<protein>
    <submittedName>
        <fullName evidence="2">Uncharacterized protein</fullName>
    </submittedName>
</protein>
<sequence precursor="true">MKILKTVLLFVALLLSSITSAHAMGDREKGALIGAGAVLLLPSLLEGAGNLFGGTPQRSYTTTHYVEQPRYIERPHTTVVYSEPYVRERVIIIDNAPRHRYAPPRHHHPHHSYYREYERDRYYR</sequence>
<keyword evidence="3" id="KW-1185">Reference proteome</keyword>
<proteinExistence type="predicted"/>
<reference evidence="3" key="1">
    <citation type="submission" date="2009-11" db="EMBL/GenBank/DDBJ databases">
        <title>The complete genome of Sulfurospirillum deleyianum DSM 6946.</title>
        <authorList>
            <consortium name="US DOE Joint Genome Institute (JGI-PGF)"/>
            <person name="Lucas S."/>
            <person name="Copeland A."/>
            <person name="Lapidus A."/>
            <person name="Glavina del Rio T."/>
            <person name="Dalin E."/>
            <person name="Tice H."/>
            <person name="Bruce D."/>
            <person name="Goodwin L."/>
            <person name="Pitluck S."/>
            <person name="Kyrpides N."/>
            <person name="Mavromatis K."/>
            <person name="Ivanova N."/>
            <person name="Ovchinnikova G."/>
            <person name="Munk A.C."/>
            <person name="Lu M."/>
            <person name="Brettin T."/>
            <person name="Detter J.C."/>
            <person name="Han C."/>
            <person name="Tapia R."/>
            <person name="Larimer F."/>
            <person name="Land M."/>
            <person name="Hauser L."/>
            <person name="Markowitz V."/>
            <person name="Cheng J.F."/>
            <person name="Hugenholtz P."/>
            <person name="Woyke T."/>
            <person name="Wu D."/>
            <person name="Aumann P."/>
            <person name="Schneider S."/>
            <person name="Lang E."/>
            <person name="Spring S."/>
            <person name="Klenk H.P."/>
            <person name="Eisen J.A."/>
        </authorList>
    </citation>
    <scope>NUCLEOTIDE SEQUENCE [LARGE SCALE GENOMIC DNA]</scope>
    <source>
        <strain evidence="3">ATCC 51133 / DSM 6946 / 5175</strain>
    </source>
</reference>
<reference evidence="2 3" key="2">
    <citation type="journal article" date="2010" name="Stand. Genomic Sci.">
        <title>Complete genome sequence of Sulfurospirillum deleyianum type strain (5175).</title>
        <authorList>
            <person name="Sikorski J."/>
            <person name="Lapidus A."/>
            <person name="Copeland A."/>
            <person name="Glavina Del Rio T."/>
            <person name="Nolan M."/>
            <person name="Lucas S."/>
            <person name="Chen F."/>
            <person name="Tice H."/>
            <person name="Cheng J.F."/>
            <person name="Saunders E."/>
            <person name="Bruce D."/>
            <person name="Goodwin L."/>
            <person name="Pitluck S."/>
            <person name="Ovchinnikova G."/>
            <person name="Pati A."/>
            <person name="Ivanova N."/>
            <person name="Mavromatis K."/>
            <person name="Chen A."/>
            <person name="Palaniappan K."/>
            <person name="Chain P."/>
            <person name="Land M."/>
            <person name="Hauser L."/>
            <person name="Chang Y.J."/>
            <person name="Jeffries C.D."/>
            <person name="Brettin T."/>
            <person name="Detter J.C."/>
            <person name="Han C."/>
            <person name="Rohde M."/>
            <person name="Lang E."/>
            <person name="Spring S."/>
            <person name="Goker M."/>
            <person name="Bristow J."/>
            <person name="Eisen J.A."/>
            <person name="Markowitz V."/>
            <person name="Hugenholtz P."/>
            <person name="Kyrpides N.C."/>
            <person name="Klenk H.P."/>
        </authorList>
    </citation>
    <scope>NUCLEOTIDE SEQUENCE [LARGE SCALE GENOMIC DNA]</scope>
    <source>
        <strain evidence="3">ATCC 51133 / DSM 6946 / 5175</strain>
    </source>
</reference>
<dbReference type="EMBL" id="CP001816">
    <property type="protein sequence ID" value="ACZ11148.1"/>
    <property type="molecule type" value="Genomic_DNA"/>
</dbReference>
<evidence type="ECO:0000256" key="1">
    <source>
        <dbReference type="SAM" id="SignalP"/>
    </source>
</evidence>
<dbReference type="KEGG" id="sdl:Sdel_0110"/>
<keyword evidence="1" id="KW-0732">Signal</keyword>
<dbReference type="STRING" id="525898.Sdel_0110"/>